<dbReference type="Pfam" id="PF01817">
    <property type="entry name" value="CM_2"/>
    <property type="match status" value="1"/>
</dbReference>
<dbReference type="Pfam" id="PF00800">
    <property type="entry name" value="PDT"/>
    <property type="match status" value="1"/>
</dbReference>
<dbReference type="CDD" id="cd04905">
    <property type="entry name" value="ACT_CM-PDT"/>
    <property type="match status" value="1"/>
</dbReference>
<evidence type="ECO:0000256" key="13">
    <source>
        <dbReference type="ARBA" id="ARBA00023235"/>
    </source>
</evidence>
<dbReference type="GO" id="GO:0004106">
    <property type="term" value="F:chorismate mutase activity"/>
    <property type="evidence" value="ECO:0007669"/>
    <property type="project" value="UniProtKB-EC"/>
</dbReference>
<dbReference type="SMART" id="SM00830">
    <property type="entry name" value="CM_2"/>
    <property type="match status" value="1"/>
</dbReference>
<dbReference type="GO" id="GO:0005737">
    <property type="term" value="C:cytoplasm"/>
    <property type="evidence" value="ECO:0007669"/>
    <property type="project" value="UniProtKB-SubCell"/>
</dbReference>
<dbReference type="InterPro" id="IPR036263">
    <property type="entry name" value="Chorismate_II_sf"/>
</dbReference>
<dbReference type="PROSITE" id="PS51671">
    <property type="entry name" value="ACT"/>
    <property type="match status" value="1"/>
</dbReference>
<dbReference type="PROSITE" id="PS51171">
    <property type="entry name" value="PREPHENATE_DEHYDR_3"/>
    <property type="match status" value="1"/>
</dbReference>
<dbReference type="NCBIfam" id="NF008865">
    <property type="entry name" value="PRK11898.1"/>
    <property type="match status" value="1"/>
</dbReference>
<evidence type="ECO:0000256" key="16">
    <source>
        <dbReference type="ARBA" id="ARBA00031175"/>
    </source>
</evidence>
<evidence type="ECO:0000256" key="9">
    <source>
        <dbReference type="ARBA" id="ARBA00022490"/>
    </source>
</evidence>
<evidence type="ECO:0000256" key="11">
    <source>
        <dbReference type="ARBA" id="ARBA00023141"/>
    </source>
</evidence>
<evidence type="ECO:0000256" key="4">
    <source>
        <dbReference type="ARBA" id="ARBA00004741"/>
    </source>
</evidence>
<dbReference type="AlphaFoldDB" id="A0A6J4QTT1"/>
<accession>A0A6J4QTT1</accession>
<protein>
    <recommendedName>
        <fullName evidence="7">Bifunctional chorismate mutase/prephenate dehydratase</fullName>
        <ecNumber evidence="6">4.2.1.51</ecNumber>
    </recommendedName>
    <alternativeName>
        <fullName evidence="17">Chorismate mutase-prephenate dehydratase</fullName>
    </alternativeName>
    <alternativeName>
        <fullName evidence="8">Prephenate dehydratase</fullName>
    </alternativeName>
    <alternativeName>
        <fullName evidence="16">p-protein</fullName>
    </alternativeName>
</protein>
<dbReference type="Gene3D" id="3.40.190.10">
    <property type="entry name" value="Periplasmic binding protein-like II"/>
    <property type="match status" value="2"/>
</dbReference>
<dbReference type="InterPro" id="IPR002912">
    <property type="entry name" value="ACT_dom"/>
</dbReference>
<keyword evidence="9" id="KW-0963">Cytoplasm</keyword>
<dbReference type="InterPro" id="IPR018528">
    <property type="entry name" value="Preph_deHydtase_CS"/>
</dbReference>
<keyword evidence="12" id="KW-0584">Phenylalanine biosynthesis</keyword>
<organism evidence="23">
    <name type="scientific">uncultured Rubrobacteraceae bacterium</name>
    <dbReference type="NCBI Taxonomy" id="349277"/>
    <lineage>
        <taxon>Bacteria</taxon>
        <taxon>Bacillati</taxon>
        <taxon>Actinomycetota</taxon>
        <taxon>Rubrobacteria</taxon>
        <taxon>Rubrobacterales</taxon>
        <taxon>Rubrobacteraceae</taxon>
        <taxon>environmental samples</taxon>
    </lineage>
</organism>
<comment type="catalytic activity">
    <reaction evidence="18">
        <text>prephenate + H(+) = 3-phenylpyruvate + CO2 + H2O</text>
        <dbReference type="Rhea" id="RHEA:21648"/>
        <dbReference type="ChEBI" id="CHEBI:15377"/>
        <dbReference type="ChEBI" id="CHEBI:15378"/>
        <dbReference type="ChEBI" id="CHEBI:16526"/>
        <dbReference type="ChEBI" id="CHEBI:18005"/>
        <dbReference type="ChEBI" id="CHEBI:29934"/>
        <dbReference type="EC" id="4.2.1.51"/>
    </reaction>
</comment>
<dbReference type="PROSITE" id="PS00857">
    <property type="entry name" value="PREPHENATE_DEHYDR_1"/>
    <property type="match status" value="1"/>
</dbReference>
<dbReference type="Pfam" id="PF01842">
    <property type="entry name" value="ACT"/>
    <property type="match status" value="1"/>
</dbReference>
<feature type="domain" description="ACT" evidence="22">
    <location>
        <begin position="295"/>
        <end position="372"/>
    </location>
</feature>
<dbReference type="Gene3D" id="3.30.70.260">
    <property type="match status" value="1"/>
</dbReference>
<keyword evidence="13 23" id="KW-0413">Isomerase</keyword>
<dbReference type="InterPro" id="IPR036979">
    <property type="entry name" value="CM_dom_sf"/>
</dbReference>
<evidence type="ECO:0000256" key="17">
    <source>
        <dbReference type="ARBA" id="ARBA00031520"/>
    </source>
</evidence>
<dbReference type="PROSITE" id="PS51168">
    <property type="entry name" value="CHORISMATE_MUT_2"/>
    <property type="match status" value="1"/>
</dbReference>
<dbReference type="InterPro" id="IPR045865">
    <property type="entry name" value="ACT-like_dom_sf"/>
</dbReference>
<evidence type="ECO:0000256" key="19">
    <source>
        <dbReference type="PIRSR" id="PIRSR001500-2"/>
    </source>
</evidence>
<sequence>MSLAKPWGGLVFAEDHAPRELGEMDELRTGIDTVDEKIVQLLDERARIARKIGEIKHAQGLEAYVPARERRVLDRLSSLSKGDFPKSGLEAVFREIISTSISLEASLKVAYLGPESTFTHEAARRAFGTSVELEPLATVSEVFARVEGAEAQHGVVPVENSMEGAVTHTLDELMASSLKVCGEVYLPISQNLLFTGTSLGEIRTVCSHPMALAQSAAWLRRELPHAAIEEVESTGEAARRASEEPGMAAVGSAIAAESYDLDILARNIHDARTNATRFIVLGRSWAGPTGRDKTSVVFSFKDRPGGLRDALSAFAEEGIDLRRIESRPSRRRAWTYVFFADFEGHPEEERVKRALAKLEEHTTYLTLIGAYPEVQPPSGPQG</sequence>
<keyword evidence="11" id="KW-0057">Aromatic amino acid biosynthesis</keyword>
<evidence type="ECO:0000259" key="22">
    <source>
        <dbReference type="PROSITE" id="PS51671"/>
    </source>
</evidence>
<feature type="domain" description="Prephenate dehydratase" evidence="21">
    <location>
        <begin position="108"/>
        <end position="283"/>
    </location>
</feature>
<evidence type="ECO:0000256" key="1">
    <source>
        <dbReference type="ARBA" id="ARBA00000824"/>
    </source>
</evidence>
<dbReference type="PANTHER" id="PTHR21022:SF19">
    <property type="entry name" value="PREPHENATE DEHYDRATASE-RELATED"/>
    <property type="match status" value="1"/>
</dbReference>
<comment type="catalytic activity">
    <reaction evidence="1">
        <text>chorismate = prephenate</text>
        <dbReference type="Rhea" id="RHEA:13897"/>
        <dbReference type="ChEBI" id="CHEBI:29748"/>
        <dbReference type="ChEBI" id="CHEBI:29934"/>
        <dbReference type="EC" id="5.4.99.5"/>
    </reaction>
</comment>
<dbReference type="GO" id="GO:0009094">
    <property type="term" value="P:L-phenylalanine biosynthetic process"/>
    <property type="evidence" value="ECO:0007669"/>
    <property type="project" value="UniProtKB-UniPathway"/>
</dbReference>
<feature type="domain" description="Chorismate mutase" evidence="20">
    <location>
        <begin position="18"/>
        <end position="108"/>
    </location>
</feature>
<evidence type="ECO:0000313" key="23">
    <source>
        <dbReference type="EMBL" id="CAA9455103.1"/>
    </source>
</evidence>
<evidence type="ECO:0000259" key="20">
    <source>
        <dbReference type="PROSITE" id="PS51168"/>
    </source>
</evidence>
<evidence type="ECO:0000259" key="21">
    <source>
        <dbReference type="PROSITE" id="PS51171"/>
    </source>
</evidence>
<dbReference type="FunFam" id="3.40.190.10:FF:000029">
    <property type="entry name" value="Chorismate mutase/Prephenate dehydratase"/>
    <property type="match status" value="1"/>
</dbReference>
<evidence type="ECO:0000256" key="18">
    <source>
        <dbReference type="ARBA" id="ARBA00047848"/>
    </source>
</evidence>
<dbReference type="Gene3D" id="1.20.59.10">
    <property type="entry name" value="Chorismate mutase"/>
    <property type="match status" value="1"/>
</dbReference>
<dbReference type="EC" id="4.2.1.51" evidence="6"/>
<keyword evidence="14 23" id="KW-0456">Lyase</keyword>
<dbReference type="GO" id="GO:0046417">
    <property type="term" value="P:chorismate metabolic process"/>
    <property type="evidence" value="ECO:0007669"/>
    <property type="project" value="InterPro"/>
</dbReference>
<keyword evidence="15" id="KW-0511">Multifunctional enzyme</keyword>
<keyword evidence="10" id="KW-0028">Amino-acid biosynthesis</keyword>
<dbReference type="SUPFAM" id="SSF55021">
    <property type="entry name" value="ACT-like"/>
    <property type="match status" value="1"/>
</dbReference>
<dbReference type="InterPro" id="IPR001086">
    <property type="entry name" value="Preph_deHydtase"/>
</dbReference>
<evidence type="ECO:0000256" key="3">
    <source>
        <dbReference type="ARBA" id="ARBA00004496"/>
    </source>
</evidence>
<proteinExistence type="predicted"/>
<comment type="function">
    <text evidence="2">Catalyzes the Claisen rearrangement of chorismate to prephenate and the decarboxylation/dehydration of prephenate to phenylpyruvate.</text>
</comment>
<evidence type="ECO:0000256" key="8">
    <source>
        <dbReference type="ARBA" id="ARBA00021872"/>
    </source>
</evidence>
<dbReference type="FunFam" id="3.30.70.260:FF:000012">
    <property type="entry name" value="Prephenate dehydratase"/>
    <property type="match status" value="1"/>
</dbReference>
<comment type="pathway">
    <text evidence="5">Metabolic intermediate biosynthesis; prephenate biosynthesis; prephenate from chorismate: step 1/1.</text>
</comment>
<dbReference type="SUPFAM" id="SSF48600">
    <property type="entry name" value="Chorismate mutase II"/>
    <property type="match status" value="1"/>
</dbReference>
<dbReference type="SUPFAM" id="SSF53850">
    <property type="entry name" value="Periplasmic binding protein-like II"/>
    <property type="match status" value="1"/>
</dbReference>
<dbReference type="InterPro" id="IPR002701">
    <property type="entry name" value="CM_II_prokaryot"/>
</dbReference>
<dbReference type="UniPathway" id="UPA00121">
    <property type="reaction ID" value="UER00345"/>
</dbReference>
<evidence type="ECO:0000256" key="14">
    <source>
        <dbReference type="ARBA" id="ARBA00023239"/>
    </source>
</evidence>
<evidence type="ECO:0000256" key="2">
    <source>
        <dbReference type="ARBA" id="ARBA00002364"/>
    </source>
</evidence>
<dbReference type="InterPro" id="IPR008242">
    <property type="entry name" value="Chor_mutase/pphenate_deHydtase"/>
</dbReference>
<dbReference type="GO" id="GO:0004664">
    <property type="term" value="F:prephenate dehydratase activity"/>
    <property type="evidence" value="ECO:0007669"/>
    <property type="project" value="UniProtKB-EC"/>
</dbReference>
<gene>
    <name evidence="23" type="ORF">AVDCRST_MAG37-2855</name>
</gene>
<reference evidence="23" key="1">
    <citation type="submission" date="2020-02" db="EMBL/GenBank/DDBJ databases">
        <authorList>
            <person name="Meier V. D."/>
        </authorList>
    </citation>
    <scope>NUCLEOTIDE SEQUENCE</scope>
    <source>
        <strain evidence="23">AVDCRST_MAG37</strain>
    </source>
</reference>
<evidence type="ECO:0000256" key="15">
    <source>
        <dbReference type="ARBA" id="ARBA00023268"/>
    </source>
</evidence>
<evidence type="ECO:0000256" key="12">
    <source>
        <dbReference type="ARBA" id="ARBA00023222"/>
    </source>
</evidence>
<evidence type="ECO:0000256" key="7">
    <source>
        <dbReference type="ARBA" id="ARBA00014401"/>
    </source>
</evidence>
<evidence type="ECO:0000256" key="6">
    <source>
        <dbReference type="ARBA" id="ARBA00013147"/>
    </source>
</evidence>
<dbReference type="PIRSF" id="PIRSF001500">
    <property type="entry name" value="Chor_mut_pdt_Ppr"/>
    <property type="match status" value="1"/>
</dbReference>
<dbReference type="CDD" id="cd13630">
    <property type="entry name" value="PBP2_PDT_1"/>
    <property type="match status" value="1"/>
</dbReference>
<dbReference type="UniPathway" id="UPA00120">
    <property type="reaction ID" value="UER00203"/>
</dbReference>
<dbReference type="EMBL" id="CADCVD010000147">
    <property type="protein sequence ID" value="CAA9455103.1"/>
    <property type="molecule type" value="Genomic_DNA"/>
</dbReference>
<name>A0A6J4QTT1_9ACTN</name>
<comment type="subcellular location">
    <subcellularLocation>
        <location evidence="3">Cytoplasm</location>
    </subcellularLocation>
</comment>
<evidence type="ECO:0000256" key="5">
    <source>
        <dbReference type="ARBA" id="ARBA00004817"/>
    </source>
</evidence>
<feature type="site" description="Essential for prephenate dehydratase activity" evidence="19">
    <location>
        <position position="276"/>
    </location>
</feature>
<dbReference type="PANTHER" id="PTHR21022">
    <property type="entry name" value="PREPHENATE DEHYDRATASE P PROTEIN"/>
    <property type="match status" value="1"/>
</dbReference>
<comment type="pathway">
    <text evidence="4">Amino-acid biosynthesis; L-phenylalanine biosynthesis; phenylpyruvate from prephenate: step 1/1.</text>
</comment>
<evidence type="ECO:0000256" key="10">
    <source>
        <dbReference type="ARBA" id="ARBA00022605"/>
    </source>
</evidence>